<sequence length="74" mass="8600">MTTHDRNGRHLFIKYQCSGFDVILGKSTVFQCRSIIFASQNTARLLCRVAPLRHCSVKHCRYLCFAYVFTRISL</sequence>
<keyword evidence="2" id="KW-1185">Reference proteome</keyword>
<evidence type="ECO:0000313" key="1">
    <source>
        <dbReference type="EMBL" id="EYC14112.1"/>
    </source>
</evidence>
<accession>A0A016UH31</accession>
<name>A0A016UH31_9BILA</name>
<gene>
    <name evidence="1" type="primary">Acey_s0041.g347</name>
    <name evidence="1" type="ORF">Y032_0041g347</name>
</gene>
<proteinExistence type="predicted"/>
<dbReference type="AlphaFoldDB" id="A0A016UH31"/>
<comment type="caution">
    <text evidence="1">The sequence shown here is derived from an EMBL/GenBank/DDBJ whole genome shotgun (WGS) entry which is preliminary data.</text>
</comment>
<dbReference type="EMBL" id="JARK01001377">
    <property type="protein sequence ID" value="EYC14112.1"/>
    <property type="molecule type" value="Genomic_DNA"/>
</dbReference>
<organism evidence="1 2">
    <name type="scientific">Ancylostoma ceylanicum</name>
    <dbReference type="NCBI Taxonomy" id="53326"/>
    <lineage>
        <taxon>Eukaryota</taxon>
        <taxon>Metazoa</taxon>
        <taxon>Ecdysozoa</taxon>
        <taxon>Nematoda</taxon>
        <taxon>Chromadorea</taxon>
        <taxon>Rhabditida</taxon>
        <taxon>Rhabditina</taxon>
        <taxon>Rhabditomorpha</taxon>
        <taxon>Strongyloidea</taxon>
        <taxon>Ancylostomatidae</taxon>
        <taxon>Ancylostomatinae</taxon>
        <taxon>Ancylostoma</taxon>
    </lineage>
</organism>
<reference evidence="2" key="1">
    <citation type="journal article" date="2015" name="Nat. Genet.">
        <title>The genome and transcriptome of the zoonotic hookworm Ancylostoma ceylanicum identify infection-specific gene families.</title>
        <authorList>
            <person name="Schwarz E.M."/>
            <person name="Hu Y."/>
            <person name="Antoshechkin I."/>
            <person name="Miller M.M."/>
            <person name="Sternberg P.W."/>
            <person name="Aroian R.V."/>
        </authorList>
    </citation>
    <scope>NUCLEOTIDE SEQUENCE</scope>
    <source>
        <strain evidence="2">HY135</strain>
    </source>
</reference>
<protein>
    <submittedName>
        <fullName evidence="1">Uncharacterized protein</fullName>
    </submittedName>
</protein>
<evidence type="ECO:0000313" key="2">
    <source>
        <dbReference type="Proteomes" id="UP000024635"/>
    </source>
</evidence>
<dbReference type="Proteomes" id="UP000024635">
    <property type="component" value="Unassembled WGS sequence"/>
</dbReference>